<dbReference type="InterPro" id="IPR016181">
    <property type="entry name" value="Acyl_CoA_acyltransferase"/>
</dbReference>
<dbReference type="STRING" id="1198245.SAMN05444858_10319"/>
<dbReference type="AlphaFoldDB" id="A0A1N6TLH7"/>
<dbReference type="GO" id="GO:0005737">
    <property type="term" value="C:cytoplasm"/>
    <property type="evidence" value="ECO:0007669"/>
    <property type="project" value="TreeGrafter"/>
</dbReference>
<keyword evidence="2" id="KW-0808">Transferase</keyword>
<dbReference type="GO" id="GO:1990189">
    <property type="term" value="F:protein N-terminal-serine acetyltransferase activity"/>
    <property type="evidence" value="ECO:0007669"/>
    <property type="project" value="TreeGrafter"/>
</dbReference>
<organism evidence="2 3">
    <name type="scientific">Micromonospora avicenniae</name>
    <dbReference type="NCBI Taxonomy" id="1198245"/>
    <lineage>
        <taxon>Bacteria</taxon>
        <taxon>Bacillati</taxon>
        <taxon>Actinomycetota</taxon>
        <taxon>Actinomycetes</taxon>
        <taxon>Micromonosporales</taxon>
        <taxon>Micromonosporaceae</taxon>
        <taxon>Micromonospora</taxon>
    </lineage>
</organism>
<reference evidence="2 3" key="1">
    <citation type="submission" date="2017-01" db="EMBL/GenBank/DDBJ databases">
        <authorList>
            <person name="Mah S.A."/>
            <person name="Swanson W.J."/>
            <person name="Moy G.W."/>
            <person name="Vacquier V.D."/>
        </authorList>
    </citation>
    <scope>NUCLEOTIDE SEQUENCE [LARGE SCALE GENOMIC DNA]</scope>
    <source>
        <strain evidence="2 3">DSM 45758</strain>
    </source>
</reference>
<accession>A0A1N6TLH7</accession>
<name>A0A1N6TLH7_9ACTN</name>
<sequence length="189" mass="20728">MAAIPPPAESVRSYGRRVVRDWPAAELIETERLVLEPMRISHAAEMAPLLHDERLHEFIGGEPASQEQLRARYARQVAGRSPDGSQGWLNWIVRHRATGDAVGTVQATVRLDGEREVAELAWVVAAPQQGRGYAGEAALGMVGWLDRKGINALIAHVHPEHLASARIAERLGLRATDVVVDGELRWASC</sequence>
<dbReference type="EMBL" id="FTNF01000003">
    <property type="protein sequence ID" value="SIQ53946.1"/>
    <property type="molecule type" value="Genomic_DNA"/>
</dbReference>
<dbReference type="PROSITE" id="PS51186">
    <property type="entry name" value="GNAT"/>
    <property type="match status" value="1"/>
</dbReference>
<protein>
    <submittedName>
        <fullName evidence="2">Protein N-acetyltransferase, RimJ/RimL family</fullName>
    </submittedName>
</protein>
<dbReference type="Gene3D" id="3.40.630.30">
    <property type="match status" value="1"/>
</dbReference>
<proteinExistence type="predicted"/>
<evidence type="ECO:0000313" key="3">
    <source>
        <dbReference type="Proteomes" id="UP000186004"/>
    </source>
</evidence>
<gene>
    <name evidence="2" type="ORF">SAMN05444858_10319</name>
</gene>
<dbReference type="SUPFAM" id="SSF55729">
    <property type="entry name" value="Acyl-CoA N-acyltransferases (Nat)"/>
    <property type="match status" value="1"/>
</dbReference>
<dbReference type="GO" id="GO:0008999">
    <property type="term" value="F:protein-N-terminal-alanine acetyltransferase activity"/>
    <property type="evidence" value="ECO:0007669"/>
    <property type="project" value="TreeGrafter"/>
</dbReference>
<dbReference type="Proteomes" id="UP000186004">
    <property type="component" value="Unassembled WGS sequence"/>
</dbReference>
<feature type="domain" description="N-acetyltransferase" evidence="1">
    <location>
        <begin position="38"/>
        <end position="189"/>
    </location>
</feature>
<dbReference type="PANTHER" id="PTHR43441">
    <property type="entry name" value="RIBOSOMAL-PROTEIN-SERINE ACETYLTRANSFERASE"/>
    <property type="match status" value="1"/>
</dbReference>
<dbReference type="Pfam" id="PF13302">
    <property type="entry name" value="Acetyltransf_3"/>
    <property type="match status" value="1"/>
</dbReference>
<dbReference type="InterPro" id="IPR000182">
    <property type="entry name" value="GNAT_dom"/>
</dbReference>
<evidence type="ECO:0000259" key="1">
    <source>
        <dbReference type="PROSITE" id="PS51186"/>
    </source>
</evidence>
<dbReference type="InterPro" id="IPR051908">
    <property type="entry name" value="Ribosomal_N-acetyltransferase"/>
</dbReference>
<dbReference type="PANTHER" id="PTHR43441:SF10">
    <property type="entry name" value="ACETYLTRANSFERASE"/>
    <property type="match status" value="1"/>
</dbReference>
<keyword evidence="3" id="KW-1185">Reference proteome</keyword>
<evidence type="ECO:0000313" key="2">
    <source>
        <dbReference type="EMBL" id="SIQ53946.1"/>
    </source>
</evidence>